<comment type="caution">
    <text evidence="1">The sequence shown here is derived from an EMBL/GenBank/DDBJ whole genome shotgun (WGS) entry which is preliminary data.</text>
</comment>
<evidence type="ECO:0000313" key="1">
    <source>
        <dbReference type="EMBL" id="GHG69328.1"/>
    </source>
</evidence>
<evidence type="ECO:0000313" key="2">
    <source>
        <dbReference type="Proteomes" id="UP000659697"/>
    </source>
</evidence>
<dbReference type="Gene3D" id="3.40.50.150">
    <property type="entry name" value="Vaccinia Virus protein VP39"/>
    <property type="match status" value="1"/>
</dbReference>
<proteinExistence type="predicted"/>
<organism evidence="1 2">
    <name type="scientific">Alishewanella longhuensis</name>
    <dbReference type="NCBI Taxonomy" id="1091037"/>
    <lineage>
        <taxon>Bacteria</taxon>
        <taxon>Pseudomonadati</taxon>
        <taxon>Pseudomonadota</taxon>
        <taxon>Gammaproteobacteria</taxon>
        <taxon>Alteromonadales</taxon>
        <taxon>Alteromonadaceae</taxon>
        <taxon>Alishewanella</taxon>
    </lineage>
</organism>
<dbReference type="Proteomes" id="UP000659697">
    <property type="component" value="Unassembled WGS sequence"/>
</dbReference>
<gene>
    <name evidence="1" type="ORF">GCM10010919_19190</name>
</gene>
<accession>A0ABQ3KYH5</accession>
<dbReference type="EMBL" id="BNAO01000004">
    <property type="protein sequence ID" value="GHG69328.1"/>
    <property type="molecule type" value="Genomic_DNA"/>
</dbReference>
<dbReference type="SUPFAM" id="SSF53335">
    <property type="entry name" value="S-adenosyl-L-methionine-dependent methyltransferases"/>
    <property type="match status" value="1"/>
</dbReference>
<sequence>MSFDANGQILQLNRALLADTDSQYRHDMHCRLLAAQGYVRYFSIVEGQLSIYRHPAVQLGPREQIISVNPHLGGPLKYFRQAAGAECYMHVFEERIHQYANLCRNLAHWRLDDCVTPVCAAIWSGTGLQTINHDGHSGIFYFPKTTAVQQCDRAAVSNAHQAYRLDDYLATQHFSPTLIECGRPGLAEHIVAGAEHTIKTCKPKLILVDAPGCEWLSLVKQWVPEYKVYYTEAGRKRAAAYMLTL</sequence>
<keyword evidence="2" id="KW-1185">Reference proteome</keyword>
<dbReference type="RefSeq" id="WP_189432701.1">
    <property type="nucleotide sequence ID" value="NZ_BNAO01000004.1"/>
</dbReference>
<name>A0ABQ3KYH5_9ALTE</name>
<protein>
    <submittedName>
        <fullName evidence="1">Uncharacterized protein</fullName>
    </submittedName>
</protein>
<dbReference type="InterPro" id="IPR029063">
    <property type="entry name" value="SAM-dependent_MTases_sf"/>
</dbReference>
<reference evidence="2" key="1">
    <citation type="journal article" date="2019" name="Int. J. Syst. Evol. Microbiol.">
        <title>The Global Catalogue of Microorganisms (GCM) 10K type strain sequencing project: providing services to taxonomists for standard genome sequencing and annotation.</title>
        <authorList>
            <consortium name="The Broad Institute Genomics Platform"/>
            <consortium name="The Broad Institute Genome Sequencing Center for Infectious Disease"/>
            <person name="Wu L."/>
            <person name="Ma J."/>
        </authorList>
    </citation>
    <scope>NUCLEOTIDE SEQUENCE [LARGE SCALE GENOMIC DNA]</scope>
    <source>
        <strain evidence="2">CGMCC 1.7003</strain>
    </source>
</reference>